<keyword evidence="3" id="KW-1185">Reference proteome</keyword>
<feature type="domain" description="Glutamine amidotransferase" evidence="1">
    <location>
        <begin position="42"/>
        <end position="179"/>
    </location>
</feature>
<dbReference type="AlphaFoldDB" id="B3E662"/>
<dbReference type="KEGG" id="glo:Glov_1063"/>
<dbReference type="FunFam" id="3.40.50.880:FF:000033">
    <property type="entry name" value="Glutamine amidotransferase class-I"/>
    <property type="match status" value="1"/>
</dbReference>
<dbReference type="OrthoDB" id="9813383at2"/>
<proteinExistence type="predicted"/>
<protein>
    <submittedName>
        <fullName evidence="2">Glutamine amidotransferase class-I</fullName>
    </submittedName>
</protein>
<dbReference type="SUPFAM" id="SSF52317">
    <property type="entry name" value="Class I glutamine amidotransferase-like"/>
    <property type="match status" value="1"/>
</dbReference>
<dbReference type="GO" id="GO:0005829">
    <property type="term" value="C:cytosol"/>
    <property type="evidence" value="ECO:0007669"/>
    <property type="project" value="TreeGrafter"/>
</dbReference>
<dbReference type="HOGENOM" id="CLU_054974_3_2_7"/>
<dbReference type="InterPro" id="IPR029062">
    <property type="entry name" value="Class_I_gatase-like"/>
</dbReference>
<dbReference type="STRING" id="398767.Glov_1063"/>
<gene>
    <name evidence="2" type="ordered locus">Glov_1063</name>
</gene>
<name>B3E662_TRIL1</name>
<dbReference type="GO" id="GO:0016740">
    <property type="term" value="F:transferase activity"/>
    <property type="evidence" value="ECO:0007669"/>
    <property type="project" value="UniProtKB-KW"/>
</dbReference>
<dbReference type="Gene3D" id="3.40.50.880">
    <property type="match status" value="1"/>
</dbReference>
<accession>B3E662</accession>
<reference evidence="2 3" key="1">
    <citation type="submission" date="2008-05" db="EMBL/GenBank/DDBJ databases">
        <title>Complete sequence of chromosome of Geobacter lovleyi SZ.</title>
        <authorList>
            <consortium name="US DOE Joint Genome Institute"/>
            <person name="Lucas S."/>
            <person name="Copeland A."/>
            <person name="Lapidus A."/>
            <person name="Glavina del Rio T."/>
            <person name="Dalin E."/>
            <person name="Tice H."/>
            <person name="Bruce D."/>
            <person name="Goodwin L."/>
            <person name="Pitluck S."/>
            <person name="Chertkov O."/>
            <person name="Meincke L."/>
            <person name="Brettin T."/>
            <person name="Detter J.C."/>
            <person name="Han C."/>
            <person name="Tapia R."/>
            <person name="Kuske C.R."/>
            <person name="Schmutz J."/>
            <person name="Larimer F."/>
            <person name="Land M."/>
            <person name="Hauser L."/>
            <person name="Kyrpides N."/>
            <person name="Mikhailova N."/>
            <person name="Sung Y."/>
            <person name="Fletcher K.E."/>
            <person name="Ritalahti K.M."/>
            <person name="Loeffler F.E."/>
            <person name="Richardson P."/>
        </authorList>
    </citation>
    <scope>NUCLEOTIDE SEQUENCE [LARGE SCALE GENOMIC DNA]</scope>
    <source>
        <strain evidence="3">ATCC BAA-1151 / DSM 17278 / SZ</strain>
    </source>
</reference>
<evidence type="ECO:0000313" key="3">
    <source>
        <dbReference type="Proteomes" id="UP000002420"/>
    </source>
</evidence>
<evidence type="ECO:0000313" key="2">
    <source>
        <dbReference type="EMBL" id="ACD94786.1"/>
    </source>
</evidence>
<dbReference type="InterPro" id="IPR044992">
    <property type="entry name" value="ChyE-like"/>
</dbReference>
<dbReference type="CDD" id="cd01741">
    <property type="entry name" value="GATase1_1"/>
    <property type="match status" value="1"/>
</dbReference>
<evidence type="ECO:0000259" key="1">
    <source>
        <dbReference type="Pfam" id="PF00117"/>
    </source>
</evidence>
<dbReference type="Pfam" id="PF00117">
    <property type="entry name" value="GATase"/>
    <property type="match status" value="1"/>
</dbReference>
<keyword evidence="2" id="KW-0315">Glutamine amidotransferase</keyword>
<dbReference type="Proteomes" id="UP000002420">
    <property type="component" value="Chromosome"/>
</dbReference>
<dbReference type="eggNOG" id="COG0518">
    <property type="taxonomic scope" value="Bacteria"/>
</dbReference>
<sequence>MLHIIQNDPDVPPGNLAENLETLEIAFRLHHLYRGEALPSPAEMTALIVLGGAMGANDDARYPFLTPLKALIAEVVHAGIPYLGICLGGQLLAAALGTPVISCRWEELGTLQVIQTDKGEADPLLHGIPSPFSTFQWHHDSFDLPAGVTLLASSPACPHQAFRVSSNAWGLQFHPEVTEQIIRAWAAWDPATACRTDALVADFQAVQSTYQNTARRLLQNFLQTAGLLRCPA</sequence>
<keyword evidence="2" id="KW-0808">Transferase</keyword>
<dbReference type="PANTHER" id="PTHR42695:SF5">
    <property type="entry name" value="GLUTAMINE AMIDOTRANSFERASE YLR126C-RELATED"/>
    <property type="match status" value="1"/>
</dbReference>
<dbReference type="PANTHER" id="PTHR42695">
    <property type="entry name" value="GLUTAMINE AMIDOTRANSFERASE YLR126C-RELATED"/>
    <property type="match status" value="1"/>
</dbReference>
<dbReference type="PROSITE" id="PS51273">
    <property type="entry name" value="GATASE_TYPE_1"/>
    <property type="match status" value="1"/>
</dbReference>
<dbReference type="EMBL" id="CP001089">
    <property type="protein sequence ID" value="ACD94786.1"/>
    <property type="molecule type" value="Genomic_DNA"/>
</dbReference>
<organism evidence="2 3">
    <name type="scientific">Trichlorobacter lovleyi (strain ATCC BAA-1151 / DSM 17278 / SZ)</name>
    <name type="common">Geobacter lovleyi</name>
    <dbReference type="NCBI Taxonomy" id="398767"/>
    <lineage>
        <taxon>Bacteria</taxon>
        <taxon>Pseudomonadati</taxon>
        <taxon>Thermodesulfobacteriota</taxon>
        <taxon>Desulfuromonadia</taxon>
        <taxon>Geobacterales</taxon>
        <taxon>Geobacteraceae</taxon>
        <taxon>Trichlorobacter</taxon>
    </lineage>
</organism>
<dbReference type="RefSeq" id="WP_012469136.1">
    <property type="nucleotide sequence ID" value="NC_010814.1"/>
</dbReference>
<dbReference type="InterPro" id="IPR017926">
    <property type="entry name" value="GATASE"/>
</dbReference>